<feature type="region of interest" description="Disordered" evidence="4">
    <location>
        <begin position="202"/>
        <end position="232"/>
    </location>
</feature>
<evidence type="ECO:0000259" key="5">
    <source>
        <dbReference type="PROSITE" id="PS50048"/>
    </source>
</evidence>
<dbReference type="CDD" id="cd12148">
    <property type="entry name" value="fungal_TF_MHR"/>
    <property type="match status" value="1"/>
</dbReference>
<gene>
    <name evidence="6" type="ORF">Rhopal_003567-T1</name>
</gene>
<feature type="compositionally biased region" description="Pro residues" evidence="4">
    <location>
        <begin position="159"/>
        <end position="168"/>
    </location>
</feature>
<dbReference type="InterPro" id="IPR036864">
    <property type="entry name" value="Zn2-C6_fun-type_DNA-bd_sf"/>
</dbReference>
<dbReference type="GO" id="GO:0008270">
    <property type="term" value="F:zinc ion binding"/>
    <property type="evidence" value="ECO:0007669"/>
    <property type="project" value="InterPro"/>
</dbReference>
<reference evidence="6 7" key="1">
    <citation type="submission" date="2021-12" db="EMBL/GenBank/DDBJ databases">
        <title>High titer production of polyol ester of fatty acids by Rhodotorula paludigena BS15 towards product separation-free biomass refinery.</title>
        <authorList>
            <person name="Mano J."/>
            <person name="Ono H."/>
            <person name="Tanaka T."/>
            <person name="Naito K."/>
            <person name="Sushida H."/>
            <person name="Ike M."/>
            <person name="Tokuyasu K."/>
            <person name="Kitaoka M."/>
        </authorList>
    </citation>
    <scope>NUCLEOTIDE SEQUENCE [LARGE SCALE GENOMIC DNA]</scope>
    <source>
        <strain evidence="6 7">BS15</strain>
    </source>
</reference>
<evidence type="ECO:0000256" key="3">
    <source>
        <dbReference type="ARBA" id="ARBA00023242"/>
    </source>
</evidence>
<keyword evidence="3" id="KW-0539">Nucleus</keyword>
<evidence type="ECO:0000256" key="4">
    <source>
        <dbReference type="SAM" id="MobiDB-lite"/>
    </source>
</evidence>
<feature type="compositionally biased region" description="Acidic residues" evidence="4">
    <location>
        <begin position="40"/>
        <end position="53"/>
    </location>
</feature>
<feature type="region of interest" description="Disordered" evidence="4">
    <location>
        <begin position="1"/>
        <end position="77"/>
    </location>
</feature>
<comment type="caution">
    <text evidence="6">The sequence shown here is derived from an EMBL/GenBank/DDBJ whole genome shotgun (WGS) entry which is preliminary data.</text>
</comment>
<dbReference type="InterPro" id="IPR050613">
    <property type="entry name" value="Sec_Metabolite_Reg"/>
</dbReference>
<dbReference type="PANTHER" id="PTHR31001">
    <property type="entry name" value="UNCHARACTERIZED TRANSCRIPTIONAL REGULATORY PROTEIN"/>
    <property type="match status" value="1"/>
</dbReference>
<dbReference type="GO" id="GO:0003677">
    <property type="term" value="F:DNA binding"/>
    <property type="evidence" value="ECO:0007669"/>
    <property type="project" value="InterPro"/>
</dbReference>
<keyword evidence="7" id="KW-1185">Reference proteome</keyword>
<dbReference type="PROSITE" id="PS50048">
    <property type="entry name" value="ZN2_CY6_FUNGAL_2"/>
    <property type="match status" value="1"/>
</dbReference>
<feature type="domain" description="Zn(2)-C6 fungal-type" evidence="5">
    <location>
        <begin position="78"/>
        <end position="109"/>
    </location>
</feature>
<sequence length="856" mass="94600">MQGAPGLPVAGPSGSHSRLNAASSQSPRPSTNKRSRSETVDADNSDLDGADADTPEHDPTDPQQPPKVKRKRNRAALSCSACKKRKIKCDRKLPCEACIKRGEQALCKWEQPKVEPPPQPFALAVEHDNLRQRVTLLESVLKRLAPDVFDETSAQMPILPVPPRPLPSKPASVEEQQDSDVENVEDAALVLEELALHHKLTRLGPKTGKARERTPASGLDAAPRSPLSAAAATATTNLPEDPISRAMASLLVPAIDSRRQLVLNDIYEHLPQRKSELDWMLRHYFERVDWAWHLHHKPTFLAEYDAFCTLRAQDRLAEIDPLWLACFAMTLCLSVNSLDAPVSTPLVSITAHDLDTLPWRYFECAQSALECGDWTGKPRFRTLQAIVLFAPFFLFAGNRASAERHQTYIGAALRMAQSMGLHKLGSDPSVMPTLSDDDELNSGLPPGTNTLKREMALRMLTTLLFLDYTSLRIKTSLPPHLVTSALPGNYNDVDLSPTSVVPPRPDNVTTDISLDLVKFRIALEQRKFKEMMEGDLPFNYESIVQIDANYRAILDSLPTELHESYIPPLGEPLTSLWRRNMAIQSIQSRILRLHRPWMSRGWTTERYRDSTAKAIQSARSILACQISLNSAPLLKSGFQLLNCQIAIVVLFMSLWCDSSQPAHEAAEDVASITATFGWFEKHVSSRASEVRMIARSSLEAFKLLLQAWQEREERRRAGVSFDAHEESYGRLLKRVGAIVSSSTSSTGIDPLMTATQQPHHLHSAYISPTATSEPPLGSGMTLEALLAPAGRGMQEGAEGPSEKVFASSAALGLTDAQPDLQGDFDLAILEGPEYADPSFSWNSWTALNQFASLGTF</sequence>
<dbReference type="SMART" id="SM00066">
    <property type="entry name" value="GAL4"/>
    <property type="match status" value="1"/>
</dbReference>
<keyword evidence="2" id="KW-0479">Metal-binding</keyword>
<feature type="region of interest" description="Disordered" evidence="4">
    <location>
        <begin position="156"/>
        <end position="180"/>
    </location>
</feature>
<protein>
    <recommendedName>
        <fullName evidence="5">Zn(2)-C6 fungal-type domain-containing protein</fullName>
    </recommendedName>
</protein>
<organism evidence="6 7">
    <name type="scientific">Rhodotorula paludigena</name>
    <dbReference type="NCBI Taxonomy" id="86838"/>
    <lineage>
        <taxon>Eukaryota</taxon>
        <taxon>Fungi</taxon>
        <taxon>Dikarya</taxon>
        <taxon>Basidiomycota</taxon>
        <taxon>Pucciniomycotina</taxon>
        <taxon>Microbotryomycetes</taxon>
        <taxon>Sporidiobolales</taxon>
        <taxon>Sporidiobolaceae</taxon>
        <taxon>Rhodotorula</taxon>
    </lineage>
</organism>
<dbReference type="Proteomes" id="UP001342314">
    <property type="component" value="Unassembled WGS sequence"/>
</dbReference>
<dbReference type="EMBL" id="BQKY01000007">
    <property type="protein sequence ID" value="GJN90555.1"/>
    <property type="molecule type" value="Genomic_DNA"/>
</dbReference>
<accession>A0AAV5GM20</accession>
<dbReference type="PANTHER" id="PTHR31001:SF76">
    <property type="entry name" value="ZN(2)-C6 FUNGAL-TYPE DOMAIN-CONTAINING PROTEIN"/>
    <property type="match status" value="1"/>
</dbReference>
<evidence type="ECO:0000256" key="1">
    <source>
        <dbReference type="ARBA" id="ARBA00004123"/>
    </source>
</evidence>
<name>A0AAV5GM20_9BASI</name>
<dbReference type="CDD" id="cd00067">
    <property type="entry name" value="GAL4"/>
    <property type="match status" value="1"/>
</dbReference>
<dbReference type="InterPro" id="IPR007219">
    <property type="entry name" value="XnlR_reg_dom"/>
</dbReference>
<dbReference type="GO" id="GO:0000981">
    <property type="term" value="F:DNA-binding transcription factor activity, RNA polymerase II-specific"/>
    <property type="evidence" value="ECO:0007669"/>
    <property type="project" value="InterPro"/>
</dbReference>
<comment type="subcellular location">
    <subcellularLocation>
        <location evidence="1">Nucleus</location>
    </subcellularLocation>
</comment>
<proteinExistence type="predicted"/>
<evidence type="ECO:0000313" key="7">
    <source>
        <dbReference type="Proteomes" id="UP001342314"/>
    </source>
</evidence>
<dbReference type="Pfam" id="PF04082">
    <property type="entry name" value="Fungal_trans"/>
    <property type="match status" value="1"/>
</dbReference>
<dbReference type="AlphaFoldDB" id="A0AAV5GM20"/>
<dbReference type="Pfam" id="PF00172">
    <property type="entry name" value="Zn_clus"/>
    <property type="match status" value="1"/>
</dbReference>
<evidence type="ECO:0000256" key="2">
    <source>
        <dbReference type="ARBA" id="ARBA00022723"/>
    </source>
</evidence>
<dbReference type="Gene3D" id="4.10.240.10">
    <property type="entry name" value="Zn(2)-C6 fungal-type DNA-binding domain"/>
    <property type="match status" value="1"/>
</dbReference>
<feature type="compositionally biased region" description="Polar residues" evidence="4">
    <location>
        <begin position="14"/>
        <end position="32"/>
    </location>
</feature>
<dbReference type="GO" id="GO:0006351">
    <property type="term" value="P:DNA-templated transcription"/>
    <property type="evidence" value="ECO:0007669"/>
    <property type="project" value="InterPro"/>
</dbReference>
<dbReference type="SUPFAM" id="SSF57701">
    <property type="entry name" value="Zn2/Cys6 DNA-binding domain"/>
    <property type="match status" value="1"/>
</dbReference>
<dbReference type="GO" id="GO:0005634">
    <property type="term" value="C:nucleus"/>
    <property type="evidence" value="ECO:0007669"/>
    <property type="project" value="UniProtKB-SubCell"/>
</dbReference>
<dbReference type="InterPro" id="IPR001138">
    <property type="entry name" value="Zn2Cys6_DnaBD"/>
</dbReference>
<evidence type="ECO:0000313" key="6">
    <source>
        <dbReference type="EMBL" id="GJN90555.1"/>
    </source>
</evidence>
<dbReference type="PROSITE" id="PS00463">
    <property type="entry name" value="ZN2_CY6_FUNGAL_1"/>
    <property type="match status" value="1"/>
</dbReference>